<dbReference type="InterPro" id="IPR036291">
    <property type="entry name" value="NAD(P)-bd_dom_sf"/>
</dbReference>
<organism evidence="4 5">
    <name type="scientific">Exidia glandulosa HHB12029</name>
    <dbReference type="NCBI Taxonomy" id="1314781"/>
    <lineage>
        <taxon>Eukaryota</taxon>
        <taxon>Fungi</taxon>
        <taxon>Dikarya</taxon>
        <taxon>Basidiomycota</taxon>
        <taxon>Agaricomycotina</taxon>
        <taxon>Agaricomycetes</taxon>
        <taxon>Auriculariales</taxon>
        <taxon>Exidiaceae</taxon>
        <taxon>Exidia</taxon>
    </lineage>
</organism>
<proteinExistence type="inferred from homology"/>
<dbReference type="PANTHER" id="PTHR42748">
    <property type="entry name" value="NITROGEN METABOLITE REPRESSION PROTEIN NMRA FAMILY MEMBER"/>
    <property type="match status" value="1"/>
</dbReference>
<dbReference type="GO" id="GO:0005634">
    <property type="term" value="C:nucleus"/>
    <property type="evidence" value="ECO:0007669"/>
    <property type="project" value="TreeGrafter"/>
</dbReference>
<dbReference type="PANTHER" id="PTHR42748:SF31">
    <property type="entry name" value="NMRA-LIKE DOMAIN-CONTAINING PROTEIN-RELATED"/>
    <property type="match status" value="1"/>
</dbReference>
<dbReference type="Gene3D" id="3.40.50.720">
    <property type="entry name" value="NAD(P)-binding Rossmann-like Domain"/>
    <property type="match status" value="1"/>
</dbReference>
<dbReference type="InterPro" id="IPR008030">
    <property type="entry name" value="NmrA-like"/>
</dbReference>
<reference evidence="4 5" key="1">
    <citation type="journal article" date="2016" name="Mol. Biol. Evol.">
        <title>Comparative Genomics of Early-Diverging Mushroom-Forming Fungi Provides Insights into the Origins of Lignocellulose Decay Capabilities.</title>
        <authorList>
            <person name="Nagy L.G."/>
            <person name="Riley R."/>
            <person name="Tritt A."/>
            <person name="Adam C."/>
            <person name="Daum C."/>
            <person name="Floudas D."/>
            <person name="Sun H."/>
            <person name="Yadav J.S."/>
            <person name="Pangilinan J."/>
            <person name="Larsson K.H."/>
            <person name="Matsuura K."/>
            <person name="Barry K."/>
            <person name="Labutti K."/>
            <person name="Kuo R."/>
            <person name="Ohm R.A."/>
            <person name="Bhattacharya S.S."/>
            <person name="Shirouzu T."/>
            <person name="Yoshinaga Y."/>
            <person name="Martin F.M."/>
            <person name="Grigoriev I.V."/>
            <person name="Hibbett D.S."/>
        </authorList>
    </citation>
    <scope>NUCLEOTIDE SEQUENCE [LARGE SCALE GENOMIC DNA]</scope>
    <source>
        <strain evidence="4 5">HHB12029</strain>
    </source>
</reference>
<evidence type="ECO:0000259" key="3">
    <source>
        <dbReference type="Pfam" id="PF05368"/>
    </source>
</evidence>
<feature type="domain" description="NmrA-like" evidence="3">
    <location>
        <begin position="6"/>
        <end position="275"/>
    </location>
</feature>
<keyword evidence="2" id="KW-0521">NADP</keyword>
<dbReference type="OrthoDB" id="419598at2759"/>
<gene>
    <name evidence="4" type="ORF">EXIGLDRAFT_637434</name>
</gene>
<dbReference type="Pfam" id="PF05368">
    <property type="entry name" value="NmrA"/>
    <property type="match status" value="1"/>
</dbReference>
<keyword evidence="5" id="KW-1185">Reference proteome</keyword>
<accession>A0A165PNS1</accession>
<dbReference type="Proteomes" id="UP000077266">
    <property type="component" value="Unassembled WGS sequence"/>
</dbReference>
<evidence type="ECO:0000256" key="1">
    <source>
        <dbReference type="ARBA" id="ARBA00006328"/>
    </source>
</evidence>
<name>A0A165PNS1_EXIGL</name>
<dbReference type="AlphaFoldDB" id="A0A165PNS1"/>
<protein>
    <submittedName>
        <fullName evidence="4">NAD(P)-binding protein</fullName>
    </submittedName>
</protein>
<comment type="similarity">
    <text evidence="1">Belongs to the NmrA-type oxidoreductase family.</text>
</comment>
<evidence type="ECO:0000313" key="5">
    <source>
        <dbReference type="Proteomes" id="UP000077266"/>
    </source>
</evidence>
<dbReference type="Gene3D" id="3.90.25.10">
    <property type="entry name" value="UDP-galactose 4-epimerase, domain 1"/>
    <property type="match status" value="1"/>
</dbReference>
<sequence>MSRIATVFGATGLQGGSVVRALLKDGTFIPRAVTRSVSSDAARALAASGAEVVEGDVTDYESVKRVIAGAEFVFGVTIPNFSPGGTEYDQGKYMVDAAKEAGVRFFVWSSLPSFSRLSDGKYSSPVFDGKAAVDDHLLASGIPHSVLLTGGFLENWIRPNWPGQPQLTENGEISLRTIYLPGTTGIVSWIGHDMGPCVLALIKQYDAGKLNEVNGQKYVMGTERCTIEDNFRKIEEGLGKKVNVEFAPPPALSDPRAAMIYVLKEFPWYPDMTIPDPRLIAMGVEFGTVEEFVRTELKSHLGL</sequence>
<evidence type="ECO:0000256" key="2">
    <source>
        <dbReference type="ARBA" id="ARBA00022857"/>
    </source>
</evidence>
<dbReference type="STRING" id="1314781.A0A165PNS1"/>
<dbReference type="SUPFAM" id="SSF51735">
    <property type="entry name" value="NAD(P)-binding Rossmann-fold domains"/>
    <property type="match status" value="1"/>
</dbReference>
<dbReference type="InParanoid" id="A0A165PNS1"/>
<dbReference type="EMBL" id="KV425888">
    <property type="protein sequence ID" value="KZW02438.1"/>
    <property type="molecule type" value="Genomic_DNA"/>
</dbReference>
<evidence type="ECO:0000313" key="4">
    <source>
        <dbReference type="EMBL" id="KZW02438.1"/>
    </source>
</evidence>
<dbReference type="InterPro" id="IPR051164">
    <property type="entry name" value="NmrA-like_oxidored"/>
</dbReference>